<name>A0ABW7Z7M8_9ACTN</name>
<keyword evidence="2" id="KW-0808">Transferase</keyword>
<dbReference type="InterPro" id="IPR016181">
    <property type="entry name" value="Acyl_CoA_acyltransferase"/>
</dbReference>
<organism evidence="2 3">
    <name type="scientific">Nonomuraea typhae</name>
    <dbReference type="NCBI Taxonomy" id="2603600"/>
    <lineage>
        <taxon>Bacteria</taxon>
        <taxon>Bacillati</taxon>
        <taxon>Actinomycetota</taxon>
        <taxon>Actinomycetes</taxon>
        <taxon>Streptosporangiales</taxon>
        <taxon>Streptosporangiaceae</taxon>
        <taxon>Nonomuraea</taxon>
    </lineage>
</organism>
<evidence type="ECO:0000313" key="2">
    <source>
        <dbReference type="EMBL" id="MFI6504190.1"/>
    </source>
</evidence>
<sequence length="256" mass="28178">MSSEHERILRFQRDFALRKAARTLPLAGGAGLLNDRFPGSHDDNKLLIWSGDDAGAVLRAADEVLAGRGHRYVHVHDDRLGRAFAPAFLAAGYEHSVNLTMIFRGQAPAQARPVAEIGLAEMVRVLRRDWRESLPDASEQVVEELARRVEYRLRGADSVGFRGVRAADGSIAARADLYRQDGIAQIESVYTAAGHRGRGHARALMEGLLAEAAEADVLFLDADDHDWPKQFYGRLGFVPLGRTHGFLRVRATPAPP</sequence>
<keyword evidence="3" id="KW-1185">Reference proteome</keyword>
<dbReference type="RefSeq" id="WP_397089948.1">
    <property type="nucleotide sequence ID" value="NZ_JBITGY010000014.1"/>
</dbReference>
<feature type="domain" description="N-acetyltransferase" evidence="1">
    <location>
        <begin position="109"/>
        <end position="256"/>
    </location>
</feature>
<protein>
    <submittedName>
        <fullName evidence="2">GNAT family N-acetyltransferase</fullName>
        <ecNumber evidence="2">2.3.1.-</ecNumber>
    </submittedName>
</protein>
<dbReference type="Proteomes" id="UP001612741">
    <property type="component" value="Unassembled WGS sequence"/>
</dbReference>
<dbReference type="EC" id="2.3.1.-" evidence="2"/>
<comment type="caution">
    <text evidence="2">The sequence shown here is derived from an EMBL/GenBank/DDBJ whole genome shotgun (WGS) entry which is preliminary data.</text>
</comment>
<dbReference type="InterPro" id="IPR000182">
    <property type="entry name" value="GNAT_dom"/>
</dbReference>
<dbReference type="Gene3D" id="3.40.630.30">
    <property type="match status" value="1"/>
</dbReference>
<dbReference type="Pfam" id="PF00583">
    <property type="entry name" value="Acetyltransf_1"/>
    <property type="match status" value="1"/>
</dbReference>
<dbReference type="EMBL" id="JBITGY010000014">
    <property type="protein sequence ID" value="MFI6504190.1"/>
    <property type="molecule type" value="Genomic_DNA"/>
</dbReference>
<dbReference type="SUPFAM" id="SSF55729">
    <property type="entry name" value="Acyl-CoA N-acyltransferases (Nat)"/>
    <property type="match status" value="1"/>
</dbReference>
<proteinExistence type="predicted"/>
<reference evidence="2 3" key="1">
    <citation type="submission" date="2024-10" db="EMBL/GenBank/DDBJ databases">
        <title>The Natural Products Discovery Center: Release of the First 8490 Sequenced Strains for Exploring Actinobacteria Biosynthetic Diversity.</title>
        <authorList>
            <person name="Kalkreuter E."/>
            <person name="Kautsar S.A."/>
            <person name="Yang D."/>
            <person name="Bader C.D."/>
            <person name="Teijaro C.N."/>
            <person name="Fluegel L."/>
            <person name="Davis C.M."/>
            <person name="Simpson J.R."/>
            <person name="Lauterbach L."/>
            <person name="Steele A.D."/>
            <person name="Gui C."/>
            <person name="Meng S."/>
            <person name="Li G."/>
            <person name="Viehrig K."/>
            <person name="Ye F."/>
            <person name="Su P."/>
            <person name="Kiefer A.F."/>
            <person name="Nichols A."/>
            <person name="Cepeda A.J."/>
            <person name="Yan W."/>
            <person name="Fan B."/>
            <person name="Jiang Y."/>
            <person name="Adhikari A."/>
            <person name="Zheng C.-J."/>
            <person name="Schuster L."/>
            <person name="Cowan T.M."/>
            <person name="Smanski M.J."/>
            <person name="Chevrette M.G."/>
            <person name="De Carvalho L.P.S."/>
            <person name="Shen B."/>
        </authorList>
    </citation>
    <scope>NUCLEOTIDE SEQUENCE [LARGE SCALE GENOMIC DNA]</scope>
    <source>
        <strain evidence="2 3">NPDC050545</strain>
    </source>
</reference>
<dbReference type="CDD" id="cd04301">
    <property type="entry name" value="NAT_SF"/>
    <property type="match status" value="1"/>
</dbReference>
<dbReference type="GO" id="GO:0016746">
    <property type="term" value="F:acyltransferase activity"/>
    <property type="evidence" value="ECO:0007669"/>
    <property type="project" value="UniProtKB-KW"/>
</dbReference>
<dbReference type="PROSITE" id="PS51186">
    <property type="entry name" value="GNAT"/>
    <property type="match status" value="1"/>
</dbReference>
<gene>
    <name evidence="2" type="ORF">ACIBG2_42875</name>
</gene>
<accession>A0ABW7Z7M8</accession>
<keyword evidence="2" id="KW-0012">Acyltransferase</keyword>
<evidence type="ECO:0000313" key="3">
    <source>
        <dbReference type="Proteomes" id="UP001612741"/>
    </source>
</evidence>
<evidence type="ECO:0000259" key="1">
    <source>
        <dbReference type="PROSITE" id="PS51186"/>
    </source>
</evidence>